<sequence length="221" mass="25366">MKTIFDFFSIRRVNLRNIIGFKRLGNWVLRPKHNRKHTGPKHPEQERTNEVFGKARKFGAAFARTMADYPAWATAATLYWAGRTGDNLMFHMNHDKLIGRVVACFHLFRFSFGPRSLPWNLEARADGNTITITWQDNRRSPHCSPHDPLLVGVLFDNKPGKPMLVADSGVTRASCGISIVLNDKQPRKIHLYPFFCNPERTEFSESQHLEVTTDSMSLTIR</sequence>
<dbReference type="RefSeq" id="WP_186975746.1">
    <property type="nucleotide sequence ID" value="NZ_JACOOH010000003.1"/>
</dbReference>
<protein>
    <submittedName>
        <fullName evidence="1">Uncharacterized protein</fullName>
    </submittedName>
</protein>
<comment type="caution">
    <text evidence="1">The sequence shown here is derived from an EMBL/GenBank/DDBJ whole genome shotgun (WGS) entry which is preliminary data.</text>
</comment>
<organism evidence="1 2">
    <name type="scientific">Butyricimonas hominis</name>
    <dbReference type="NCBI Taxonomy" id="2763032"/>
    <lineage>
        <taxon>Bacteria</taxon>
        <taxon>Pseudomonadati</taxon>
        <taxon>Bacteroidota</taxon>
        <taxon>Bacteroidia</taxon>
        <taxon>Bacteroidales</taxon>
        <taxon>Odoribacteraceae</taxon>
        <taxon>Butyricimonas</taxon>
    </lineage>
</organism>
<gene>
    <name evidence="1" type="ORF">H8S64_08645</name>
</gene>
<name>A0ABR7CZV7_9BACT</name>
<evidence type="ECO:0000313" key="1">
    <source>
        <dbReference type="EMBL" id="MBC5621164.1"/>
    </source>
</evidence>
<accession>A0ABR7CZV7</accession>
<proteinExistence type="predicted"/>
<reference evidence="1 2" key="1">
    <citation type="submission" date="2020-08" db="EMBL/GenBank/DDBJ databases">
        <title>Genome public.</title>
        <authorList>
            <person name="Liu C."/>
            <person name="Sun Q."/>
        </authorList>
    </citation>
    <scope>NUCLEOTIDE SEQUENCE [LARGE SCALE GENOMIC DNA]</scope>
    <source>
        <strain evidence="1 2">NSJ-56</strain>
    </source>
</reference>
<evidence type="ECO:0000313" key="2">
    <source>
        <dbReference type="Proteomes" id="UP000646484"/>
    </source>
</evidence>
<dbReference type="EMBL" id="JACOOH010000003">
    <property type="protein sequence ID" value="MBC5621164.1"/>
    <property type="molecule type" value="Genomic_DNA"/>
</dbReference>
<keyword evidence="2" id="KW-1185">Reference proteome</keyword>
<dbReference type="Proteomes" id="UP000646484">
    <property type="component" value="Unassembled WGS sequence"/>
</dbReference>